<name>A0A0D2CHT1_9EURO</name>
<accession>A0A0D2CHT1</accession>
<evidence type="ECO:0000313" key="2">
    <source>
        <dbReference type="EMBL" id="KIW23099.1"/>
    </source>
</evidence>
<sequence>MVVLITSGIKLQCIYGSDQVSQITTYDSAAREMLQRPVHISSFSEDVKKHQEDASPQNTKDSFLNGREDVADATAVQARPSKTLKTEHHRPSPIRSREYQDAVFGISSCESLLEWAIFEPFRGLGTVKSFVLPSQQATAAGDQTNDGDRNWQVHEDHFVPPCQRFMKIVLHPTLPVLNGSEIDILLQAYNGTASHE</sequence>
<evidence type="ECO:0000313" key="3">
    <source>
        <dbReference type="Proteomes" id="UP000054466"/>
    </source>
</evidence>
<dbReference type="GeneID" id="27350519"/>
<evidence type="ECO:0000256" key="1">
    <source>
        <dbReference type="SAM" id="MobiDB-lite"/>
    </source>
</evidence>
<keyword evidence="3" id="KW-1185">Reference proteome</keyword>
<dbReference type="EMBL" id="KN847046">
    <property type="protein sequence ID" value="KIW23099.1"/>
    <property type="molecule type" value="Genomic_DNA"/>
</dbReference>
<dbReference type="Proteomes" id="UP000054466">
    <property type="component" value="Unassembled WGS sequence"/>
</dbReference>
<organism evidence="2 3">
    <name type="scientific">Cladophialophora immunda</name>
    <dbReference type="NCBI Taxonomy" id="569365"/>
    <lineage>
        <taxon>Eukaryota</taxon>
        <taxon>Fungi</taxon>
        <taxon>Dikarya</taxon>
        <taxon>Ascomycota</taxon>
        <taxon>Pezizomycotina</taxon>
        <taxon>Eurotiomycetes</taxon>
        <taxon>Chaetothyriomycetidae</taxon>
        <taxon>Chaetothyriales</taxon>
        <taxon>Herpotrichiellaceae</taxon>
        <taxon>Cladophialophora</taxon>
    </lineage>
</organism>
<protein>
    <submittedName>
        <fullName evidence="2">Uncharacterized protein</fullName>
    </submittedName>
</protein>
<dbReference type="HOGENOM" id="CLU_1390075_0_0_1"/>
<dbReference type="RefSeq" id="XP_016243315.1">
    <property type="nucleotide sequence ID" value="XM_016398753.1"/>
</dbReference>
<gene>
    <name evidence="2" type="ORF">PV07_11325</name>
</gene>
<proteinExistence type="predicted"/>
<feature type="region of interest" description="Disordered" evidence="1">
    <location>
        <begin position="45"/>
        <end position="65"/>
    </location>
</feature>
<dbReference type="VEuPathDB" id="FungiDB:PV07_11325"/>
<reference evidence="2 3" key="1">
    <citation type="submission" date="2015-01" db="EMBL/GenBank/DDBJ databases">
        <title>The Genome Sequence of Cladophialophora immunda CBS83496.</title>
        <authorList>
            <consortium name="The Broad Institute Genomics Platform"/>
            <person name="Cuomo C."/>
            <person name="de Hoog S."/>
            <person name="Gorbushina A."/>
            <person name="Stielow B."/>
            <person name="Teixiera M."/>
            <person name="Abouelleil A."/>
            <person name="Chapman S.B."/>
            <person name="Priest M."/>
            <person name="Young S.K."/>
            <person name="Wortman J."/>
            <person name="Nusbaum C."/>
            <person name="Birren B."/>
        </authorList>
    </citation>
    <scope>NUCLEOTIDE SEQUENCE [LARGE SCALE GENOMIC DNA]</scope>
    <source>
        <strain evidence="2 3">CBS 83496</strain>
    </source>
</reference>
<dbReference type="AlphaFoldDB" id="A0A0D2CHT1"/>